<dbReference type="Proteomes" id="UP000254052">
    <property type="component" value="Unassembled WGS sequence"/>
</dbReference>
<accession>A0A377APW2</accession>
<keyword evidence="2" id="KW-0680">Restriction system</keyword>
<dbReference type="GO" id="GO:0009307">
    <property type="term" value="P:DNA restriction-modification system"/>
    <property type="evidence" value="ECO:0007669"/>
    <property type="project" value="UniProtKB-KW"/>
</dbReference>
<dbReference type="GO" id="GO:0008168">
    <property type="term" value="F:methyltransferase activity"/>
    <property type="evidence" value="ECO:0007669"/>
    <property type="project" value="UniProtKB-KW"/>
</dbReference>
<dbReference type="InterPro" id="IPR038333">
    <property type="entry name" value="T1MK-like_N_sf"/>
</dbReference>
<dbReference type="Pfam" id="PF12161">
    <property type="entry name" value="HsdM_N"/>
    <property type="match status" value="1"/>
</dbReference>
<reference evidence="4 5" key="1">
    <citation type="submission" date="2018-06" db="EMBL/GenBank/DDBJ databases">
        <authorList>
            <consortium name="Pathogen Informatics"/>
            <person name="Doyle S."/>
        </authorList>
    </citation>
    <scope>NUCLEOTIDE SEQUENCE [LARGE SCALE GENOMIC DNA]</scope>
    <source>
        <strain evidence="4 5">NCTC9962</strain>
    </source>
</reference>
<evidence type="ECO:0000313" key="5">
    <source>
        <dbReference type="Proteomes" id="UP000254052"/>
    </source>
</evidence>
<proteinExistence type="inferred from homology"/>
<dbReference type="GO" id="GO:0032259">
    <property type="term" value="P:methylation"/>
    <property type="evidence" value="ECO:0007669"/>
    <property type="project" value="UniProtKB-KW"/>
</dbReference>
<keyword evidence="4" id="KW-0489">Methyltransferase</keyword>
<evidence type="ECO:0000313" key="4">
    <source>
        <dbReference type="EMBL" id="STL27770.1"/>
    </source>
</evidence>
<evidence type="ECO:0000256" key="1">
    <source>
        <dbReference type="ARBA" id="ARBA00006594"/>
    </source>
</evidence>
<sequence length="175" mass="20130">MITGDLKSKIDGLWEDFWVGGITNPLTVIEQITYLMYSRMLDTQEQRDEKRKQIAGIDFKPRFAPEQQEFRFSHYSNLGSDEMMEVVRDGVFQHFRQLGQADASKVTLLGNFMKDARLEIVKPSLLTKAVEVIKNLPLDRGDTKGDLYEYLLSKADNCRDQRPVPHAAPHYPHDG</sequence>
<organism evidence="4 5">
    <name type="scientific">Escherichia coli</name>
    <dbReference type="NCBI Taxonomy" id="562"/>
    <lineage>
        <taxon>Bacteria</taxon>
        <taxon>Pseudomonadati</taxon>
        <taxon>Pseudomonadota</taxon>
        <taxon>Gammaproteobacteria</taxon>
        <taxon>Enterobacterales</taxon>
        <taxon>Enterobacteriaceae</taxon>
        <taxon>Escherichia</taxon>
    </lineage>
</organism>
<dbReference type="SUPFAM" id="SSF53335">
    <property type="entry name" value="S-adenosyl-L-methionine-dependent methyltransferases"/>
    <property type="match status" value="1"/>
</dbReference>
<keyword evidence="4" id="KW-0808">Transferase</keyword>
<name>A0A377APW2_ECOLX</name>
<gene>
    <name evidence="4" type="ORF">NCTC9962_01653</name>
</gene>
<feature type="domain" description="N6 adenine-specific DNA methyltransferase N-terminal" evidence="3">
    <location>
        <begin position="6"/>
        <end position="132"/>
    </location>
</feature>
<evidence type="ECO:0000256" key="2">
    <source>
        <dbReference type="ARBA" id="ARBA00022747"/>
    </source>
</evidence>
<dbReference type="EMBL" id="UGED01000005">
    <property type="protein sequence ID" value="STL27770.1"/>
    <property type="molecule type" value="Genomic_DNA"/>
</dbReference>
<dbReference type="InterPro" id="IPR029063">
    <property type="entry name" value="SAM-dependent_MTases_sf"/>
</dbReference>
<evidence type="ECO:0000259" key="3">
    <source>
        <dbReference type="Pfam" id="PF12161"/>
    </source>
</evidence>
<dbReference type="Gene3D" id="1.20.1260.30">
    <property type="match status" value="1"/>
</dbReference>
<dbReference type="AlphaFoldDB" id="A0A377APW2"/>
<protein>
    <submittedName>
        <fullName evidence="4">DNA methylase M</fullName>
    </submittedName>
</protein>
<dbReference type="InterPro" id="IPR022749">
    <property type="entry name" value="D12N6_MeTrfase_N"/>
</dbReference>
<comment type="similarity">
    <text evidence="1">Belongs to the N(4)/N(6)-methyltransferase family.</text>
</comment>